<dbReference type="EMBL" id="LBMM01007487">
    <property type="protein sequence ID" value="KMQ89706.1"/>
    <property type="molecule type" value="Genomic_DNA"/>
</dbReference>
<gene>
    <name evidence="1" type="ORF">RF55_10640</name>
</gene>
<protein>
    <submittedName>
        <fullName evidence="1">Family transcriptional regulator</fullName>
    </submittedName>
</protein>
<reference evidence="1 2" key="1">
    <citation type="submission" date="2015-04" db="EMBL/GenBank/DDBJ databases">
        <title>Lasius niger genome sequencing.</title>
        <authorList>
            <person name="Konorov E.A."/>
            <person name="Nikitin M.A."/>
            <person name="Kirill M.V."/>
            <person name="Chang P."/>
        </authorList>
    </citation>
    <scope>NUCLEOTIDE SEQUENCE [LARGE SCALE GENOMIC DNA]</scope>
    <source>
        <tissue evidence="1">Whole</tissue>
    </source>
</reference>
<evidence type="ECO:0000313" key="1">
    <source>
        <dbReference type="EMBL" id="KMQ89706.1"/>
    </source>
</evidence>
<accession>A0A0J7KHL7</accession>
<name>A0A0J7KHL7_LASNI</name>
<dbReference type="AlphaFoldDB" id="A0A0J7KHL7"/>
<dbReference type="OrthoDB" id="10615547at2759"/>
<comment type="caution">
    <text evidence="1">The sequence shown here is derived from an EMBL/GenBank/DDBJ whole genome shotgun (WGS) entry which is preliminary data.</text>
</comment>
<dbReference type="Proteomes" id="UP000036403">
    <property type="component" value="Unassembled WGS sequence"/>
</dbReference>
<proteinExistence type="predicted"/>
<dbReference type="PaxDb" id="67767-A0A0J7KHL7"/>
<sequence>MDAKTRAKVAMIVMSGATGKVPNKIMNSPTKFPVPGMPKVATAKNIEKAELATKDEHPRSGKSMRKHLNDRTLIGQLTGGVDGNQHKTHMRDRGIGNETFDICLREGHPCTVENAKNPEPHRNARKFSRCLWKERQGKTQHAVSGCFNQNPRKINRTSRWGLRMGIWKPAMQGHNRHFDGECKEKAEHQKIFNQALCPQSAIKKYIGTSISSQKKKKRNISMAKKTPITLARIHMRLKQKKPGCFLISFQEQRRAMTPRKAVKTISKRDRPSMAKWIEIPKRGIQGRINSDCHCGIPMGFVRE</sequence>
<evidence type="ECO:0000313" key="2">
    <source>
        <dbReference type="Proteomes" id="UP000036403"/>
    </source>
</evidence>
<organism evidence="1 2">
    <name type="scientific">Lasius niger</name>
    <name type="common">Black garden ant</name>
    <dbReference type="NCBI Taxonomy" id="67767"/>
    <lineage>
        <taxon>Eukaryota</taxon>
        <taxon>Metazoa</taxon>
        <taxon>Ecdysozoa</taxon>
        <taxon>Arthropoda</taxon>
        <taxon>Hexapoda</taxon>
        <taxon>Insecta</taxon>
        <taxon>Pterygota</taxon>
        <taxon>Neoptera</taxon>
        <taxon>Endopterygota</taxon>
        <taxon>Hymenoptera</taxon>
        <taxon>Apocrita</taxon>
        <taxon>Aculeata</taxon>
        <taxon>Formicoidea</taxon>
        <taxon>Formicidae</taxon>
        <taxon>Formicinae</taxon>
        <taxon>Lasius</taxon>
        <taxon>Lasius</taxon>
    </lineage>
</organism>
<keyword evidence="2" id="KW-1185">Reference proteome</keyword>